<dbReference type="STRING" id="207559.Dde_3501"/>
<keyword evidence="2" id="KW-0489">Methyltransferase</keyword>
<organism evidence="2 3">
    <name type="scientific">Oleidesulfovibrio alaskensis (strain ATCC BAA-1058 / DSM 17464 / G20)</name>
    <name type="common">Desulfovibrio alaskensis</name>
    <dbReference type="NCBI Taxonomy" id="207559"/>
    <lineage>
        <taxon>Bacteria</taxon>
        <taxon>Pseudomonadati</taxon>
        <taxon>Thermodesulfobacteriota</taxon>
        <taxon>Desulfovibrionia</taxon>
        <taxon>Desulfovibrionales</taxon>
        <taxon>Desulfovibrionaceae</taxon>
        <taxon>Oleidesulfovibrio</taxon>
    </lineage>
</organism>
<evidence type="ECO:0000313" key="2">
    <source>
        <dbReference type="EMBL" id="ABB40294.1"/>
    </source>
</evidence>
<sequence>MQNLRPQKNTEQDVHAAREYFPRGLLQPPDSFRFSADALLLAAWTAAAYGTPAKPLRFLDAGTGCGVVGLALCLLLDTVQGTGFDIDPQLADAATHNAAMLGLGNRFSAVQADAQQVRAHADITPESFDLVVTNPPYRRPDQGRHAATQQRTRALFETAGPLTAFVAASAYALRNKGRFFCIYPAERLPDLLCTLRPAGLEAKSLLPVHSRAEQPARLILLEARKNANPAITIHPPLVLYAGSGHRTHLTPEALAFCPFLGCNARGVQCHTQETP</sequence>
<dbReference type="RefSeq" id="WP_011369194.1">
    <property type="nucleotide sequence ID" value="NC_007519.1"/>
</dbReference>
<proteinExistence type="predicted"/>
<name>Q30VK2_OLEA2</name>
<dbReference type="AlphaFoldDB" id="Q30VK2"/>
<keyword evidence="3" id="KW-1185">Reference proteome</keyword>
<keyword evidence="2" id="KW-0808">Transferase</keyword>
<dbReference type="InterPro" id="IPR050210">
    <property type="entry name" value="tRNA_Adenine-N(6)_MTase"/>
</dbReference>
<dbReference type="PANTHER" id="PTHR47739:SF1">
    <property type="entry name" value="TRNA1(VAL) (ADENINE(37)-N6)-METHYLTRANSFERASE"/>
    <property type="match status" value="1"/>
</dbReference>
<dbReference type="GO" id="GO:0003676">
    <property type="term" value="F:nucleic acid binding"/>
    <property type="evidence" value="ECO:0007669"/>
    <property type="project" value="InterPro"/>
</dbReference>
<dbReference type="GO" id="GO:0008170">
    <property type="term" value="F:N-methyltransferase activity"/>
    <property type="evidence" value="ECO:0007669"/>
    <property type="project" value="UniProtKB-ARBA"/>
</dbReference>
<dbReference type="HOGENOM" id="CLU_061983_1_0_7"/>
<evidence type="ECO:0000259" key="1">
    <source>
        <dbReference type="Pfam" id="PF01170"/>
    </source>
</evidence>
<dbReference type="Gene3D" id="3.40.50.150">
    <property type="entry name" value="Vaccinia Virus protein VP39"/>
    <property type="match status" value="1"/>
</dbReference>
<dbReference type="PANTHER" id="PTHR47739">
    <property type="entry name" value="TRNA1(VAL) (ADENINE(37)-N6)-METHYLTRANSFERASE"/>
    <property type="match status" value="1"/>
</dbReference>
<dbReference type="InterPro" id="IPR029063">
    <property type="entry name" value="SAM-dependent_MTases_sf"/>
</dbReference>
<dbReference type="GO" id="GO:0008757">
    <property type="term" value="F:S-adenosylmethionine-dependent methyltransferase activity"/>
    <property type="evidence" value="ECO:0007669"/>
    <property type="project" value="UniProtKB-ARBA"/>
</dbReference>
<dbReference type="Pfam" id="PF01170">
    <property type="entry name" value="UPF0020"/>
    <property type="match status" value="1"/>
</dbReference>
<dbReference type="KEGG" id="dde:Dde_3501"/>
<dbReference type="SUPFAM" id="SSF53335">
    <property type="entry name" value="S-adenosyl-L-methionine-dependent methyltransferases"/>
    <property type="match status" value="1"/>
</dbReference>
<dbReference type="PROSITE" id="PS00092">
    <property type="entry name" value="N6_MTASE"/>
    <property type="match status" value="1"/>
</dbReference>
<dbReference type="EMBL" id="CP000112">
    <property type="protein sequence ID" value="ABB40294.1"/>
    <property type="molecule type" value="Genomic_DNA"/>
</dbReference>
<dbReference type="GO" id="GO:0032259">
    <property type="term" value="P:methylation"/>
    <property type="evidence" value="ECO:0007669"/>
    <property type="project" value="UniProtKB-KW"/>
</dbReference>
<dbReference type="InterPro" id="IPR000241">
    <property type="entry name" value="RlmKL-like_Mtase"/>
</dbReference>
<protein>
    <submittedName>
        <fullName evidence="2">Methyltransferase small</fullName>
    </submittedName>
</protein>
<evidence type="ECO:0000313" key="3">
    <source>
        <dbReference type="Proteomes" id="UP000002710"/>
    </source>
</evidence>
<feature type="domain" description="Ribosomal RNA large subunit methyltransferase K/L-like methyltransferase" evidence="1">
    <location>
        <begin position="79"/>
        <end position="157"/>
    </location>
</feature>
<dbReference type="InterPro" id="IPR002052">
    <property type="entry name" value="DNA_methylase_N6_adenine_CS"/>
</dbReference>
<gene>
    <name evidence="2" type="ordered locus">Dde_3501</name>
</gene>
<dbReference type="eggNOG" id="COG4123">
    <property type="taxonomic scope" value="Bacteria"/>
</dbReference>
<accession>Q30VK2</accession>
<dbReference type="CDD" id="cd02440">
    <property type="entry name" value="AdoMet_MTases"/>
    <property type="match status" value="1"/>
</dbReference>
<reference evidence="2 3" key="1">
    <citation type="journal article" date="2011" name="J. Bacteriol.">
        <title>Complete genome sequence and updated annotation of Desulfovibrio alaskensis G20.</title>
        <authorList>
            <person name="Hauser L.J."/>
            <person name="Land M.L."/>
            <person name="Brown S.D."/>
            <person name="Larimer F."/>
            <person name="Keller K.L."/>
            <person name="Rapp-Giles B.J."/>
            <person name="Price M.N."/>
            <person name="Lin M."/>
            <person name="Bruce D.C."/>
            <person name="Detter J.C."/>
            <person name="Tapia R."/>
            <person name="Han C.S."/>
            <person name="Goodwin L.A."/>
            <person name="Cheng J.F."/>
            <person name="Pitluck S."/>
            <person name="Copeland A."/>
            <person name="Lucas S."/>
            <person name="Nolan M."/>
            <person name="Lapidus A.L."/>
            <person name="Palumbo A.V."/>
            <person name="Wall J.D."/>
        </authorList>
    </citation>
    <scope>NUCLEOTIDE SEQUENCE [LARGE SCALE GENOMIC DNA]</scope>
    <source>
        <strain evidence="3">ATCC BAA 1058 / DSM 17464 / G20</strain>
    </source>
</reference>
<dbReference type="Proteomes" id="UP000002710">
    <property type="component" value="Chromosome"/>
</dbReference>